<reference evidence="2 3" key="1">
    <citation type="submission" date="2019-09" db="EMBL/GenBank/DDBJ databases">
        <authorList>
            <person name="Chandra G."/>
            <person name="Truman W A."/>
        </authorList>
    </citation>
    <scope>NUCLEOTIDE SEQUENCE [LARGE SCALE GENOMIC DNA]</scope>
    <source>
        <strain evidence="2">PS880</strain>
    </source>
</reference>
<evidence type="ECO:0000256" key="1">
    <source>
        <dbReference type="SAM" id="MobiDB-lite"/>
    </source>
</evidence>
<dbReference type="OrthoDB" id="1091556at2"/>
<evidence type="ECO:0000313" key="2">
    <source>
        <dbReference type="EMBL" id="VVP56662.1"/>
    </source>
</evidence>
<dbReference type="EMBL" id="CABVIH010000040">
    <property type="protein sequence ID" value="VVP56662.1"/>
    <property type="molecule type" value="Genomic_DNA"/>
</dbReference>
<feature type="region of interest" description="Disordered" evidence="1">
    <location>
        <begin position="249"/>
        <end position="311"/>
    </location>
</feature>
<sequence>MTKPTNLAEMQTSAVATPKSDSPMSLLTGSGFDQLQRVAKALCASTLVPAQYRAFTEVKSYGKVTGHTPNPAGLPNCVVALNMAMRMGADPLMVMQNLYVIEGRPSWSSQFIIAAINSCGRFSPLRFDISDPGKDQVVKYKATVWKNDKKTEEPRETKIQHRTCRAWVIEKETGDRLDGPTVSMQMAIDEGWLTKNGSKWQTMPEIMLRYRAASLFGRLYAPELLMGLQTQEEIHDFIDATPDGVGNYTVDVNDLRNKEPEPPAIIDTDDDQGDGDATDSSESATQTAETVTETAETVDDSPAETAGLNFE</sequence>
<organism evidence="2 3">
    <name type="scientific">Pseudomonas fluorescens</name>
    <dbReference type="NCBI Taxonomy" id="294"/>
    <lineage>
        <taxon>Bacteria</taxon>
        <taxon>Pseudomonadati</taxon>
        <taxon>Pseudomonadota</taxon>
        <taxon>Gammaproteobacteria</taxon>
        <taxon>Pseudomonadales</taxon>
        <taxon>Pseudomonadaceae</taxon>
        <taxon>Pseudomonas</taxon>
    </lineage>
</organism>
<dbReference type="RefSeq" id="WP_150782459.1">
    <property type="nucleotide sequence ID" value="NZ_CABVIH010000040.1"/>
</dbReference>
<dbReference type="Proteomes" id="UP000375525">
    <property type="component" value="Unassembled WGS sequence"/>
</dbReference>
<proteinExistence type="predicted"/>
<protein>
    <recommendedName>
        <fullName evidence="4">Phage recombination protein Bet</fullName>
    </recommendedName>
</protein>
<name>A0A5E7Q3H7_PSEFL</name>
<feature type="region of interest" description="Disordered" evidence="1">
    <location>
        <begin position="1"/>
        <end position="23"/>
    </location>
</feature>
<feature type="compositionally biased region" description="Acidic residues" evidence="1">
    <location>
        <begin position="267"/>
        <end position="279"/>
    </location>
</feature>
<evidence type="ECO:0000313" key="3">
    <source>
        <dbReference type="Proteomes" id="UP000375525"/>
    </source>
</evidence>
<dbReference type="AlphaFoldDB" id="A0A5E7Q3H7"/>
<evidence type="ECO:0008006" key="4">
    <source>
        <dbReference type="Google" id="ProtNLM"/>
    </source>
</evidence>
<accession>A0A5E7Q3H7</accession>
<feature type="compositionally biased region" description="Low complexity" evidence="1">
    <location>
        <begin position="280"/>
        <end position="295"/>
    </location>
</feature>
<gene>
    <name evidence="2" type="ORF">PS880_05744</name>
</gene>